<sequence precursor="true">MTMLIRRLTVFLCLLLGLAWMPAHAALNITITQGAVGATPIGVVPFGWSGTGQPPQRIGHIVADDLARSGLFAPVPPGKMPQQPTQPSQINNTAWSKMGVGDVVIGGLESLGGGQYSVHFQLFDTLQNQQLLGYRFQAKLGQLRQAAHRISDLVYQQLTGQRGAFNTHIAYVSTQVQDGRIQRFRIMVADYDGHDPQVVYSSPRPLSSPAWSPDGKYIAYVSFASGSPKLYLQNLATAKRELISGQPGLNSAPAFSPDGTRLALTLTHDGHAEVYVMNLATRKLTQVTHDPSINTGAAWMPDGKSIVFTSDRGGSPQLYVKTLDGGPAQRLTYDGNYNAGASVSPDGKKIAFVHQAGGAFQIAVMDLGTGQMQVLTQGPLDDAPSFSPNGAMIIYSTVDGGKKVLGVVSVDGRVRQRLSGPEYVSQPAWSPYGN</sequence>
<dbReference type="Gene3D" id="3.40.50.10070">
    <property type="entry name" value="TolB, N-terminal domain"/>
    <property type="match status" value="1"/>
</dbReference>
<evidence type="ECO:0000256" key="5">
    <source>
        <dbReference type="HAMAP-Rule" id="MF_00671"/>
    </source>
</evidence>
<dbReference type="HAMAP" id="MF_00671">
    <property type="entry name" value="TolB"/>
    <property type="match status" value="1"/>
</dbReference>
<dbReference type="EMBL" id="JQSG02000002">
    <property type="protein sequence ID" value="OBS10283.1"/>
    <property type="molecule type" value="Genomic_DNA"/>
</dbReference>
<accession>A0A1A6C6U6</accession>
<comment type="caution">
    <text evidence="7">The sequence shown here is derived from an EMBL/GenBank/DDBJ whole genome shotgun (WGS) entry which is preliminary data.</text>
</comment>
<dbReference type="NCBIfam" id="TIGR02800">
    <property type="entry name" value="propeller_TolB"/>
    <property type="match status" value="1"/>
</dbReference>
<feature type="chain" id="PRO_5009002887" description="Tol-Pal system protein TolB" evidence="5">
    <location>
        <begin position="26"/>
        <end position="434"/>
    </location>
</feature>
<gene>
    <name evidence="5" type="primary">tolB</name>
    <name evidence="7" type="ORF">Thpro_021333</name>
</gene>
<dbReference type="Proteomes" id="UP000029273">
    <property type="component" value="Unassembled WGS sequence"/>
</dbReference>
<dbReference type="InterPro" id="IPR011659">
    <property type="entry name" value="WD40"/>
</dbReference>
<comment type="function">
    <text evidence="5">Part of the Tol-Pal system, which plays a role in outer membrane invagination during cell division and is important for maintaining outer membrane integrity.</text>
</comment>
<keyword evidence="4 5" id="KW-0574">Periplasm</keyword>
<feature type="domain" description="TolB N-terminal" evidence="6">
    <location>
        <begin position="27"/>
        <end position="131"/>
    </location>
</feature>
<comment type="similarity">
    <text evidence="2 5">Belongs to the TolB family.</text>
</comment>
<dbReference type="GO" id="GO:0017038">
    <property type="term" value="P:protein import"/>
    <property type="evidence" value="ECO:0007669"/>
    <property type="project" value="InterPro"/>
</dbReference>
<evidence type="ECO:0000313" key="7">
    <source>
        <dbReference type="EMBL" id="OBS10283.1"/>
    </source>
</evidence>
<dbReference type="InterPro" id="IPR007195">
    <property type="entry name" value="TolB_N"/>
</dbReference>
<dbReference type="InterPro" id="IPR014167">
    <property type="entry name" value="Tol-Pal_TolB"/>
</dbReference>
<proteinExistence type="inferred from homology"/>
<dbReference type="AlphaFoldDB" id="A0A1A6C6U6"/>
<comment type="subunit">
    <text evidence="5">The Tol-Pal system is composed of five core proteins: the inner membrane proteins TolA, TolQ and TolR, the periplasmic protein TolB and the outer membrane protein Pal. They form a network linking the inner and outer membranes and the peptidoglycan layer.</text>
</comment>
<keyword evidence="3 5" id="KW-0732">Signal</keyword>
<dbReference type="GO" id="GO:0051301">
    <property type="term" value="P:cell division"/>
    <property type="evidence" value="ECO:0007669"/>
    <property type="project" value="UniProtKB-UniRule"/>
</dbReference>
<dbReference type="SUPFAM" id="SSF52964">
    <property type="entry name" value="TolB, N-terminal domain"/>
    <property type="match status" value="1"/>
</dbReference>
<evidence type="ECO:0000256" key="4">
    <source>
        <dbReference type="ARBA" id="ARBA00022764"/>
    </source>
</evidence>
<evidence type="ECO:0000313" key="8">
    <source>
        <dbReference type="Proteomes" id="UP000029273"/>
    </source>
</evidence>
<dbReference type="Pfam" id="PF04052">
    <property type="entry name" value="TolB_N"/>
    <property type="match status" value="1"/>
</dbReference>
<keyword evidence="8" id="KW-1185">Reference proteome</keyword>
<dbReference type="SUPFAM" id="SSF69304">
    <property type="entry name" value="Tricorn protease N-terminal domain"/>
    <property type="match status" value="1"/>
</dbReference>
<comment type="subcellular location">
    <subcellularLocation>
        <location evidence="1 5">Periplasm</location>
    </subcellularLocation>
</comment>
<organism evidence="7 8">
    <name type="scientific">Acidihalobacter prosperus</name>
    <dbReference type="NCBI Taxonomy" id="160660"/>
    <lineage>
        <taxon>Bacteria</taxon>
        <taxon>Pseudomonadati</taxon>
        <taxon>Pseudomonadota</taxon>
        <taxon>Gammaproteobacteria</taxon>
        <taxon>Chromatiales</taxon>
        <taxon>Ectothiorhodospiraceae</taxon>
        <taxon>Acidihalobacter</taxon>
    </lineage>
</organism>
<dbReference type="Gene3D" id="2.120.10.30">
    <property type="entry name" value="TolB, C-terminal domain"/>
    <property type="match status" value="1"/>
</dbReference>
<name>A0A1A6C6U6_9GAMM</name>
<dbReference type="STRING" id="160660.BJI67_13025"/>
<reference evidence="7 8" key="1">
    <citation type="journal article" date="2014" name="Genome Announc.">
        <title>Draft Genome Sequence of the Iron-Oxidizing, Acidophilic, and Halotolerant 'Thiobacillus prosperus' Type Strain DSM 5130.</title>
        <authorList>
            <person name="Ossandon F.J."/>
            <person name="Cardenas J.P."/>
            <person name="Corbett M."/>
            <person name="Quatrini R."/>
            <person name="Holmes D.S."/>
            <person name="Watkin E."/>
        </authorList>
    </citation>
    <scope>NUCLEOTIDE SEQUENCE [LARGE SCALE GENOMIC DNA]</scope>
    <source>
        <strain evidence="7 8">DSM 5130</strain>
    </source>
</reference>
<dbReference type="PANTHER" id="PTHR36842">
    <property type="entry name" value="PROTEIN TOLB HOMOLOG"/>
    <property type="match status" value="1"/>
</dbReference>
<evidence type="ECO:0000256" key="1">
    <source>
        <dbReference type="ARBA" id="ARBA00004418"/>
    </source>
</evidence>
<dbReference type="Pfam" id="PF07676">
    <property type="entry name" value="PD40"/>
    <property type="match status" value="5"/>
</dbReference>
<dbReference type="OrthoDB" id="9802240at2"/>
<protein>
    <recommendedName>
        <fullName evidence="5">Tol-Pal system protein TolB</fullName>
    </recommendedName>
</protein>
<evidence type="ECO:0000256" key="2">
    <source>
        <dbReference type="ARBA" id="ARBA00009820"/>
    </source>
</evidence>
<dbReference type="GO" id="GO:0042597">
    <property type="term" value="C:periplasmic space"/>
    <property type="evidence" value="ECO:0007669"/>
    <property type="project" value="UniProtKB-SubCell"/>
</dbReference>
<evidence type="ECO:0000256" key="3">
    <source>
        <dbReference type="ARBA" id="ARBA00022729"/>
    </source>
</evidence>
<dbReference type="PANTHER" id="PTHR36842:SF1">
    <property type="entry name" value="PROTEIN TOLB"/>
    <property type="match status" value="1"/>
</dbReference>
<dbReference type="InterPro" id="IPR011042">
    <property type="entry name" value="6-blade_b-propeller_TolB-like"/>
</dbReference>
<evidence type="ECO:0000259" key="6">
    <source>
        <dbReference type="Pfam" id="PF04052"/>
    </source>
</evidence>
<feature type="signal peptide" evidence="5">
    <location>
        <begin position="1"/>
        <end position="25"/>
    </location>
</feature>
<keyword evidence="5" id="KW-0131">Cell cycle</keyword>
<keyword evidence="5" id="KW-0132">Cell division</keyword>